<evidence type="ECO:0000256" key="4">
    <source>
        <dbReference type="ARBA" id="ARBA00022692"/>
    </source>
</evidence>
<comment type="subcellular location">
    <subcellularLocation>
        <location evidence="1">Cell membrane</location>
        <topology evidence="1">Multi-pass membrane protein</topology>
    </subcellularLocation>
</comment>
<evidence type="ECO:0000256" key="2">
    <source>
        <dbReference type="ARBA" id="ARBA00022448"/>
    </source>
</evidence>
<evidence type="ECO:0000259" key="8">
    <source>
        <dbReference type="PROSITE" id="PS50850"/>
    </source>
</evidence>
<keyword evidence="2" id="KW-0813">Transport</keyword>
<keyword evidence="3" id="KW-1003">Cell membrane</keyword>
<dbReference type="Gene3D" id="1.20.1250.20">
    <property type="entry name" value="MFS general substrate transporter like domains"/>
    <property type="match status" value="1"/>
</dbReference>
<gene>
    <name evidence="9" type="ORF">Rhe02_70780</name>
</gene>
<protein>
    <submittedName>
        <fullName evidence="9">MFS transporter</fullName>
    </submittedName>
</protein>
<dbReference type="InterPro" id="IPR036259">
    <property type="entry name" value="MFS_trans_sf"/>
</dbReference>
<dbReference type="SUPFAM" id="SSF103473">
    <property type="entry name" value="MFS general substrate transporter"/>
    <property type="match status" value="1"/>
</dbReference>
<evidence type="ECO:0000256" key="1">
    <source>
        <dbReference type="ARBA" id="ARBA00004651"/>
    </source>
</evidence>
<feature type="transmembrane region" description="Helical" evidence="7">
    <location>
        <begin position="88"/>
        <end position="107"/>
    </location>
</feature>
<dbReference type="InterPro" id="IPR011701">
    <property type="entry name" value="MFS"/>
</dbReference>
<sequence>MRGVGGTVDSKLRLGAAAGRGTLAAAVLASGMAFLDSTVVNVALPKLGADLNANLAELQWVLNGYTLTLAAFVLLGGALGDRFGRRKIFLIGVLWFTAASFACGLAQSPTMLVGARILQGVGAALLVPGSLSLIQASFHHEDRGKAIGAWSGLAGVTTALGPFIGGFLIDQVSWRWIFFMNVPLAVAVYVLSLRFVPESSDPENAGDRFDIGGAILGAVALAGLTYGLISPGVLGWIAIAVAALAAVAFVALERSRGDHAMMPLHLFSHRVFSVLNIYTVIVYGAFGGLFFLLAIFLQNVLGYSALQAGMATLPLTLLLLVFSARSGALATRIGPRPQLVIGPILCATGAFLLRFAGDNYWTTILPGVLIFSVGLTALVAPLTTTVLAAVGDRFAGVASGTNNAAARAGSLLAVAALPLLVGLSGAEYAQAAPMTASYRAATLWCAAFLAAGGLIALTLPRATSAKSPTP</sequence>
<feature type="transmembrane region" description="Helical" evidence="7">
    <location>
        <begin position="21"/>
        <end position="40"/>
    </location>
</feature>
<evidence type="ECO:0000313" key="9">
    <source>
        <dbReference type="EMBL" id="GIH09011.1"/>
    </source>
</evidence>
<dbReference type="Pfam" id="PF07690">
    <property type="entry name" value="MFS_1"/>
    <property type="match status" value="1"/>
</dbReference>
<dbReference type="InterPro" id="IPR004638">
    <property type="entry name" value="EmrB-like"/>
</dbReference>
<feature type="transmembrane region" description="Helical" evidence="7">
    <location>
        <begin position="175"/>
        <end position="197"/>
    </location>
</feature>
<feature type="transmembrane region" description="Helical" evidence="7">
    <location>
        <begin position="60"/>
        <end position="79"/>
    </location>
</feature>
<feature type="transmembrane region" description="Helical" evidence="7">
    <location>
        <begin position="235"/>
        <end position="252"/>
    </location>
</feature>
<proteinExistence type="predicted"/>
<dbReference type="EMBL" id="BONY01000059">
    <property type="protein sequence ID" value="GIH09011.1"/>
    <property type="molecule type" value="Genomic_DNA"/>
</dbReference>
<accession>A0A8J3VKE9</accession>
<keyword evidence="4 7" id="KW-0812">Transmembrane</keyword>
<evidence type="ECO:0000256" key="3">
    <source>
        <dbReference type="ARBA" id="ARBA00022475"/>
    </source>
</evidence>
<feature type="domain" description="Major facilitator superfamily (MFS) profile" evidence="8">
    <location>
        <begin position="22"/>
        <end position="464"/>
    </location>
</feature>
<dbReference type="PRINTS" id="PR01035">
    <property type="entry name" value="TCRTETA"/>
</dbReference>
<dbReference type="InterPro" id="IPR001958">
    <property type="entry name" value="Tet-R_TetA/multi-R_MdtG-like"/>
</dbReference>
<name>A0A8J3VKE9_9ACTN</name>
<dbReference type="AlphaFoldDB" id="A0A8J3VKE9"/>
<dbReference type="GO" id="GO:0005886">
    <property type="term" value="C:plasma membrane"/>
    <property type="evidence" value="ECO:0007669"/>
    <property type="project" value="UniProtKB-SubCell"/>
</dbReference>
<dbReference type="RefSeq" id="WP_203912745.1">
    <property type="nucleotide sequence ID" value="NZ_BONY01000059.1"/>
</dbReference>
<evidence type="ECO:0000256" key="6">
    <source>
        <dbReference type="ARBA" id="ARBA00023136"/>
    </source>
</evidence>
<dbReference type="GO" id="GO:0022857">
    <property type="term" value="F:transmembrane transporter activity"/>
    <property type="evidence" value="ECO:0007669"/>
    <property type="project" value="InterPro"/>
</dbReference>
<dbReference type="InterPro" id="IPR020846">
    <property type="entry name" value="MFS_dom"/>
</dbReference>
<dbReference type="NCBIfam" id="TIGR00711">
    <property type="entry name" value="efflux_EmrB"/>
    <property type="match status" value="1"/>
</dbReference>
<dbReference type="PANTHER" id="PTHR42718">
    <property type="entry name" value="MAJOR FACILITATOR SUPERFAMILY MULTIDRUG TRANSPORTER MFSC"/>
    <property type="match status" value="1"/>
</dbReference>
<feature type="transmembrane region" description="Helical" evidence="7">
    <location>
        <begin position="209"/>
        <end position="229"/>
    </location>
</feature>
<keyword evidence="10" id="KW-1185">Reference proteome</keyword>
<dbReference type="PANTHER" id="PTHR42718:SF42">
    <property type="entry name" value="EXPORT PROTEIN"/>
    <property type="match status" value="1"/>
</dbReference>
<feature type="transmembrane region" description="Helical" evidence="7">
    <location>
        <begin position="273"/>
        <end position="297"/>
    </location>
</feature>
<dbReference type="CDD" id="cd17321">
    <property type="entry name" value="MFS_MMR_MDR_like"/>
    <property type="match status" value="1"/>
</dbReference>
<feature type="transmembrane region" description="Helical" evidence="7">
    <location>
        <begin position="411"/>
        <end position="429"/>
    </location>
</feature>
<dbReference type="PROSITE" id="PS50850">
    <property type="entry name" value="MFS"/>
    <property type="match status" value="1"/>
</dbReference>
<feature type="transmembrane region" description="Helical" evidence="7">
    <location>
        <begin position="336"/>
        <end position="356"/>
    </location>
</feature>
<dbReference type="Proteomes" id="UP000612899">
    <property type="component" value="Unassembled WGS sequence"/>
</dbReference>
<keyword evidence="6 7" id="KW-0472">Membrane</keyword>
<organism evidence="9 10">
    <name type="scientific">Rhizocola hellebori</name>
    <dbReference type="NCBI Taxonomy" id="1392758"/>
    <lineage>
        <taxon>Bacteria</taxon>
        <taxon>Bacillati</taxon>
        <taxon>Actinomycetota</taxon>
        <taxon>Actinomycetes</taxon>
        <taxon>Micromonosporales</taxon>
        <taxon>Micromonosporaceae</taxon>
        <taxon>Rhizocola</taxon>
    </lineage>
</organism>
<evidence type="ECO:0000256" key="5">
    <source>
        <dbReference type="ARBA" id="ARBA00022989"/>
    </source>
</evidence>
<comment type="caution">
    <text evidence="9">The sequence shown here is derived from an EMBL/GenBank/DDBJ whole genome shotgun (WGS) entry which is preliminary data.</text>
</comment>
<evidence type="ECO:0000256" key="7">
    <source>
        <dbReference type="SAM" id="Phobius"/>
    </source>
</evidence>
<reference evidence="9" key="1">
    <citation type="submission" date="2021-01" db="EMBL/GenBank/DDBJ databases">
        <title>Whole genome shotgun sequence of Rhizocola hellebori NBRC 109834.</title>
        <authorList>
            <person name="Komaki H."/>
            <person name="Tamura T."/>
        </authorList>
    </citation>
    <scope>NUCLEOTIDE SEQUENCE</scope>
    <source>
        <strain evidence="9">NBRC 109834</strain>
    </source>
</reference>
<dbReference type="Gene3D" id="1.20.1720.10">
    <property type="entry name" value="Multidrug resistance protein D"/>
    <property type="match status" value="1"/>
</dbReference>
<feature type="transmembrane region" description="Helical" evidence="7">
    <location>
        <begin position="146"/>
        <end position="169"/>
    </location>
</feature>
<keyword evidence="5 7" id="KW-1133">Transmembrane helix</keyword>
<evidence type="ECO:0000313" key="10">
    <source>
        <dbReference type="Proteomes" id="UP000612899"/>
    </source>
</evidence>
<feature type="transmembrane region" description="Helical" evidence="7">
    <location>
        <begin position="303"/>
        <end position="324"/>
    </location>
</feature>
<feature type="transmembrane region" description="Helical" evidence="7">
    <location>
        <begin position="113"/>
        <end position="134"/>
    </location>
</feature>
<feature type="transmembrane region" description="Helical" evidence="7">
    <location>
        <begin position="441"/>
        <end position="459"/>
    </location>
</feature>
<feature type="transmembrane region" description="Helical" evidence="7">
    <location>
        <begin position="368"/>
        <end position="390"/>
    </location>
</feature>